<evidence type="ECO:0000313" key="2">
    <source>
        <dbReference type="Proteomes" id="UP000789405"/>
    </source>
</evidence>
<evidence type="ECO:0000313" key="1">
    <source>
        <dbReference type="EMBL" id="CAG8810013.1"/>
    </source>
</evidence>
<sequence>KISNDFEQISLQRKDQRCITMANEFESILLQGEDQNINFNKVEYHNHVFNNIMEAEKLSVESTLLQEEDQTVNFNENHVSNNIIEAEKSSVESTSLQEEDQIVNFNEVEHRNHVSNNSIESEKSPVESSLLQGENQTVDFIKVEHYNHVSNNIMETKKSSDFFEAMLLKEDNSFTDFDKAVDHVRRFVKYKGFKVHLGHVIAINKADNEKIIRKRTIVCKHSGVYKPKNPEKPGTSVQQKCQWHMNFFRPQDSLDVIVTTLNNNHNHELSPKAIQFEKNRQFTAEMLQEVEFLVTKCNF</sequence>
<name>A0A9N9K6P5_9GLOM</name>
<comment type="caution">
    <text evidence="1">The sequence shown here is derived from an EMBL/GenBank/DDBJ whole genome shotgun (WGS) entry which is preliminary data.</text>
</comment>
<reference evidence="1" key="1">
    <citation type="submission" date="2021-06" db="EMBL/GenBank/DDBJ databases">
        <authorList>
            <person name="Kallberg Y."/>
            <person name="Tangrot J."/>
            <person name="Rosling A."/>
        </authorList>
    </citation>
    <scope>NUCLEOTIDE SEQUENCE</scope>
    <source>
        <strain evidence="1">MA453B</strain>
    </source>
</reference>
<organism evidence="1 2">
    <name type="scientific">Dentiscutata erythropus</name>
    <dbReference type="NCBI Taxonomy" id="1348616"/>
    <lineage>
        <taxon>Eukaryota</taxon>
        <taxon>Fungi</taxon>
        <taxon>Fungi incertae sedis</taxon>
        <taxon>Mucoromycota</taxon>
        <taxon>Glomeromycotina</taxon>
        <taxon>Glomeromycetes</taxon>
        <taxon>Diversisporales</taxon>
        <taxon>Gigasporaceae</taxon>
        <taxon>Dentiscutata</taxon>
    </lineage>
</organism>
<dbReference type="Proteomes" id="UP000789405">
    <property type="component" value="Unassembled WGS sequence"/>
</dbReference>
<dbReference type="EMBL" id="CAJVPY010045805">
    <property type="protein sequence ID" value="CAG8810013.1"/>
    <property type="molecule type" value="Genomic_DNA"/>
</dbReference>
<proteinExistence type="predicted"/>
<dbReference type="AlphaFoldDB" id="A0A9N9K6P5"/>
<keyword evidence="2" id="KW-1185">Reference proteome</keyword>
<protein>
    <submittedName>
        <fullName evidence="1">4700_t:CDS:1</fullName>
    </submittedName>
</protein>
<gene>
    <name evidence="1" type="ORF">DERYTH_LOCUS25210</name>
</gene>
<feature type="non-terminal residue" evidence="1">
    <location>
        <position position="299"/>
    </location>
</feature>
<dbReference type="OrthoDB" id="2442412at2759"/>
<feature type="non-terminal residue" evidence="1">
    <location>
        <position position="1"/>
    </location>
</feature>
<accession>A0A9N9K6P5</accession>